<dbReference type="PIRSF" id="PIRSF006287">
    <property type="entry name" value="UCP006287"/>
    <property type="match status" value="1"/>
</dbReference>
<dbReference type="AlphaFoldDB" id="A0AAJ1BE75"/>
<evidence type="ECO:0000256" key="1">
    <source>
        <dbReference type="ARBA" id="ARBA00005367"/>
    </source>
</evidence>
<protein>
    <submittedName>
        <fullName evidence="2">YacL family protein</fullName>
    </submittedName>
</protein>
<organism evidence="2 3">
    <name type="scientific">Shewanella zhuhaiensis</name>
    <dbReference type="NCBI Taxonomy" id="2919576"/>
    <lineage>
        <taxon>Bacteria</taxon>
        <taxon>Pseudomonadati</taxon>
        <taxon>Pseudomonadota</taxon>
        <taxon>Gammaproteobacteria</taxon>
        <taxon>Alteromonadales</taxon>
        <taxon>Shewanellaceae</taxon>
        <taxon>Shewanella</taxon>
    </lineage>
</organism>
<evidence type="ECO:0000313" key="2">
    <source>
        <dbReference type="EMBL" id="MCH4293023.1"/>
    </source>
</evidence>
<sequence>MEYEFRRNGLDGSVLARFSMEHEVMGRWFGEELGDDQTAITEVLTAIEALLNGGEREWRKTGREFSVELDTEQARVFANVLGVNHDEELDDGMALYDSELEASCGLEDLQTALTSWQQFLKDSR</sequence>
<comment type="similarity">
    <text evidence="1">Belongs to the UPF0231 family.</text>
</comment>
<evidence type="ECO:0000313" key="3">
    <source>
        <dbReference type="Proteomes" id="UP001297581"/>
    </source>
</evidence>
<name>A0AAJ1BE75_9GAMM</name>
<dbReference type="Proteomes" id="UP001297581">
    <property type="component" value="Unassembled WGS sequence"/>
</dbReference>
<keyword evidence="3" id="KW-1185">Reference proteome</keyword>
<comment type="caution">
    <text evidence="2">The sequence shown here is derived from an EMBL/GenBank/DDBJ whole genome shotgun (WGS) entry which is preliminary data.</text>
</comment>
<dbReference type="InterPro" id="IPR008249">
    <property type="entry name" value="UPF0231"/>
</dbReference>
<accession>A0AAJ1BE75</accession>
<proteinExistence type="inferred from homology"/>
<dbReference type="EMBL" id="JAKUDL010000001">
    <property type="protein sequence ID" value="MCH4293023.1"/>
    <property type="molecule type" value="Genomic_DNA"/>
</dbReference>
<dbReference type="Pfam" id="PF06062">
    <property type="entry name" value="UPF0231"/>
    <property type="match status" value="1"/>
</dbReference>
<gene>
    <name evidence="2" type="ORF">MJ923_01730</name>
</gene>
<reference evidence="2 3" key="1">
    <citation type="submission" date="2022-02" db="EMBL/GenBank/DDBJ databases">
        <title>The genome sequence of Shewanella sp. 3B26.</title>
        <authorList>
            <person name="Du J."/>
        </authorList>
    </citation>
    <scope>NUCLEOTIDE SEQUENCE [LARGE SCALE GENOMIC DNA]</scope>
    <source>
        <strain evidence="2 3">3B26</strain>
    </source>
</reference>
<dbReference type="RefSeq" id="WP_240589644.1">
    <property type="nucleotide sequence ID" value="NZ_JAKUDL010000001.1"/>
</dbReference>